<dbReference type="Proteomes" id="UP000557566">
    <property type="component" value="Unassembled WGS sequence"/>
</dbReference>
<organism evidence="3 4">
    <name type="scientific">Ophiocordyceps sinensis</name>
    <dbReference type="NCBI Taxonomy" id="72228"/>
    <lineage>
        <taxon>Eukaryota</taxon>
        <taxon>Fungi</taxon>
        <taxon>Dikarya</taxon>
        <taxon>Ascomycota</taxon>
        <taxon>Pezizomycotina</taxon>
        <taxon>Sordariomycetes</taxon>
        <taxon>Hypocreomycetidae</taxon>
        <taxon>Hypocreales</taxon>
        <taxon>Ophiocordycipitaceae</taxon>
        <taxon>Ophiocordyceps</taxon>
    </lineage>
</organism>
<evidence type="ECO:0000256" key="1">
    <source>
        <dbReference type="SAM" id="MobiDB-lite"/>
    </source>
</evidence>
<dbReference type="SUPFAM" id="SSF56112">
    <property type="entry name" value="Protein kinase-like (PK-like)"/>
    <property type="match status" value="1"/>
</dbReference>
<dbReference type="OrthoDB" id="3645574at2759"/>
<dbReference type="PANTHER" id="PTHR21310:SF37">
    <property type="entry name" value="AMINOGLYCOSIDE PHOSPHOTRANSFERASE DOMAIN-CONTAINING PROTEIN"/>
    <property type="match status" value="1"/>
</dbReference>
<dbReference type="AlphaFoldDB" id="A0A8H4LXF0"/>
<dbReference type="PANTHER" id="PTHR21310">
    <property type="entry name" value="AMINOGLYCOSIDE PHOSPHOTRANSFERASE-RELATED-RELATED"/>
    <property type="match status" value="1"/>
</dbReference>
<dbReference type="InterPro" id="IPR051678">
    <property type="entry name" value="AGP_Transferase"/>
</dbReference>
<proteinExistence type="predicted"/>
<evidence type="ECO:0000259" key="2">
    <source>
        <dbReference type="Pfam" id="PF01636"/>
    </source>
</evidence>
<dbReference type="InterPro" id="IPR002575">
    <property type="entry name" value="Aminoglycoside_PTrfase"/>
</dbReference>
<dbReference type="Pfam" id="PF01636">
    <property type="entry name" value="APH"/>
    <property type="match status" value="1"/>
</dbReference>
<feature type="region of interest" description="Disordered" evidence="1">
    <location>
        <begin position="532"/>
        <end position="555"/>
    </location>
</feature>
<name>A0A8H4LXF0_9HYPO</name>
<feature type="domain" description="Aminoglycoside phosphotransferase" evidence="2">
    <location>
        <begin position="181"/>
        <end position="372"/>
    </location>
</feature>
<dbReference type="EMBL" id="JAAVMX010000006">
    <property type="protein sequence ID" value="KAF4507269.1"/>
    <property type="molecule type" value="Genomic_DNA"/>
</dbReference>
<gene>
    <name evidence="3" type="ORF">G6O67_005926</name>
</gene>
<protein>
    <recommendedName>
        <fullName evidence="2">Aminoglycoside phosphotransferase domain-containing protein</fullName>
    </recommendedName>
</protein>
<reference evidence="3 4" key="1">
    <citation type="journal article" date="2020" name="Genome Biol. Evol.">
        <title>A new high-quality draft genome assembly of the Chinese cordyceps Ophiocordyceps sinensis.</title>
        <authorList>
            <person name="Shu R."/>
            <person name="Zhang J."/>
            <person name="Meng Q."/>
            <person name="Zhang H."/>
            <person name="Zhou G."/>
            <person name="Li M."/>
            <person name="Wu P."/>
            <person name="Zhao Y."/>
            <person name="Chen C."/>
            <person name="Qin Q."/>
        </authorList>
    </citation>
    <scope>NUCLEOTIDE SEQUENCE [LARGE SCALE GENOMIC DNA]</scope>
    <source>
        <strain evidence="3 4">IOZ07</strain>
    </source>
</reference>
<dbReference type="InterPro" id="IPR011009">
    <property type="entry name" value="Kinase-like_dom_sf"/>
</dbReference>
<accession>A0A8H4LXF0</accession>
<comment type="caution">
    <text evidence="3">The sequence shown here is derived from an EMBL/GenBank/DDBJ whole genome shotgun (WGS) entry which is preliminary data.</text>
</comment>
<feature type="compositionally biased region" description="Gly residues" evidence="1">
    <location>
        <begin position="538"/>
        <end position="555"/>
    </location>
</feature>
<sequence>MSSPCTSLPLLTGRITLSKALDAEDDVLEKLSYPGKRLEFCSHLHTHAREIQAIVSHHLHVPKASCRIPWVSEWVYGSFNVCVPVYVNGVKRVMVRFPLPYKVGESSHPGNAEEKLRCEVATYSWIQSHCPSVPIPRLWGFGFPGGPSFTALDRAPLFSRLGWYVRRSVLWILGRPCPSAYVIRPLSLKLSSGYLVVDFVRQGRMLSESWDALREDDDRRNTLYRDMSRIMLELARVPLPRIGSFTMDNNGVVSLGNRPLTLNLEQLENEGLQTHMARDLTYATADAYLLDLLACHDHRIRHHANAMFDHDDGQSQLSTLAIMRALLPHFTNRELRHGPFILMLTDLHPSNVFVDADWRITSLVDLEWACSRPVEMLLPPHWLTGRTIDGLTGEHLVAFSRRYDDFVAVFDEEEKKRKPEVRGMGGVVGYADTMRTGLKTGRFWYLCALETLNGVYHLFLQHIQPVYGTATRIDSLEFERLAAPYWAPGAEELISEKLRQRERYQEQIREVFARGEDVGERCEACRGEVDGGTELGEVDGGTELGEVDGGTELGG</sequence>
<keyword evidence="4" id="KW-1185">Reference proteome</keyword>
<evidence type="ECO:0000313" key="3">
    <source>
        <dbReference type="EMBL" id="KAF4507269.1"/>
    </source>
</evidence>
<evidence type="ECO:0000313" key="4">
    <source>
        <dbReference type="Proteomes" id="UP000557566"/>
    </source>
</evidence>